<proteinExistence type="predicted"/>
<evidence type="ECO:0000256" key="4">
    <source>
        <dbReference type="ARBA" id="ARBA00022553"/>
    </source>
</evidence>
<evidence type="ECO:0000256" key="7">
    <source>
        <dbReference type="ARBA" id="ARBA00022777"/>
    </source>
</evidence>
<dbReference type="CDD" id="cd00075">
    <property type="entry name" value="HATPase"/>
    <property type="match status" value="1"/>
</dbReference>
<evidence type="ECO:0000256" key="9">
    <source>
        <dbReference type="ARBA" id="ARBA00023012"/>
    </source>
</evidence>
<dbReference type="Gene3D" id="3.30.565.10">
    <property type="entry name" value="Histidine kinase-like ATPase, C-terminal domain"/>
    <property type="match status" value="1"/>
</dbReference>
<dbReference type="SUPFAM" id="SSF158472">
    <property type="entry name" value="HAMP domain-like"/>
    <property type="match status" value="1"/>
</dbReference>
<dbReference type="OrthoDB" id="9786919at2"/>
<dbReference type="InterPro" id="IPR003594">
    <property type="entry name" value="HATPase_dom"/>
</dbReference>
<dbReference type="AlphaFoldDB" id="A0A3N0DTW9"/>
<dbReference type="PANTHER" id="PTHR45436">
    <property type="entry name" value="SENSOR HISTIDINE KINASE YKOH"/>
    <property type="match status" value="1"/>
</dbReference>
<keyword evidence="15" id="KW-1185">Reference proteome</keyword>
<keyword evidence="4" id="KW-0597">Phosphoprotein</keyword>
<evidence type="ECO:0000259" key="13">
    <source>
        <dbReference type="PROSITE" id="PS50885"/>
    </source>
</evidence>
<dbReference type="InterPro" id="IPR050428">
    <property type="entry name" value="TCS_sensor_his_kinase"/>
</dbReference>
<evidence type="ECO:0000256" key="1">
    <source>
        <dbReference type="ARBA" id="ARBA00000085"/>
    </source>
</evidence>
<dbReference type="SUPFAM" id="SSF47384">
    <property type="entry name" value="Homodimeric domain of signal transducing histidine kinase"/>
    <property type="match status" value="1"/>
</dbReference>
<comment type="caution">
    <text evidence="14">The sequence shown here is derived from an EMBL/GenBank/DDBJ whole genome shotgun (WGS) entry which is preliminary data.</text>
</comment>
<dbReference type="GO" id="GO:0000155">
    <property type="term" value="F:phosphorelay sensor kinase activity"/>
    <property type="evidence" value="ECO:0007669"/>
    <property type="project" value="InterPro"/>
</dbReference>
<evidence type="ECO:0000256" key="3">
    <source>
        <dbReference type="ARBA" id="ARBA00012438"/>
    </source>
</evidence>
<dbReference type="CDD" id="cd00082">
    <property type="entry name" value="HisKA"/>
    <property type="match status" value="1"/>
</dbReference>
<dbReference type="GO" id="GO:0005886">
    <property type="term" value="C:plasma membrane"/>
    <property type="evidence" value="ECO:0007669"/>
    <property type="project" value="UniProtKB-SubCell"/>
</dbReference>
<dbReference type="InterPro" id="IPR036097">
    <property type="entry name" value="HisK_dim/P_sf"/>
</dbReference>
<evidence type="ECO:0000256" key="2">
    <source>
        <dbReference type="ARBA" id="ARBA00004236"/>
    </source>
</evidence>
<dbReference type="EMBL" id="RJSG01000002">
    <property type="protein sequence ID" value="RNL78961.1"/>
    <property type="molecule type" value="Genomic_DNA"/>
</dbReference>
<evidence type="ECO:0000256" key="6">
    <source>
        <dbReference type="ARBA" id="ARBA00022692"/>
    </source>
</evidence>
<dbReference type="SMART" id="SM00388">
    <property type="entry name" value="HisKA"/>
    <property type="match status" value="1"/>
</dbReference>
<dbReference type="PANTHER" id="PTHR45436:SF5">
    <property type="entry name" value="SENSOR HISTIDINE KINASE TRCS"/>
    <property type="match status" value="1"/>
</dbReference>
<comment type="catalytic activity">
    <reaction evidence="1">
        <text>ATP + protein L-histidine = ADP + protein N-phospho-L-histidine.</text>
        <dbReference type="EC" id="2.7.13.3"/>
    </reaction>
</comment>
<name>A0A3N0DTW9_9ACTN</name>
<dbReference type="Pfam" id="PF00512">
    <property type="entry name" value="HisKA"/>
    <property type="match status" value="1"/>
</dbReference>
<dbReference type="PRINTS" id="PR00344">
    <property type="entry name" value="BCTRLSENSOR"/>
</dbReference>
<dbReference type="InterPro" id="IPR003660">
    <property type="entry name" value="HAMP_dom"/>
</dbReference>
<dbReference type="Proteomes" id="UP000277094">
    <property type="component" value="Unassembled WGS sequence"/>
</dbReference>
<dbReference type="CDD" id="cd06225">
    <property type="entry name" value="HAMP"/>
    <property type="match status" value="1"/>
</dbReference>
<dbReference type="SUPFAM" id="SSF55874">
    <property type="entry name" value="ATPase domain of HSP90 chaperone/DNA topoisomerase II/histidine kinase"/>
    <property type="match status" value="1"/>
</dbReference>
<evidence type="ECO:0000256" key="10">
    <source>
        <dbReference type="ARBA" id="ARBA00023136"/>
    </source>
</evidence>
<evidence type="ECO:0000259" key="12">
    <source>
        <dbReference type="PROSITE" id="PS50109"/>
    </source>
</evidence>
<dbReference type="InterPro" id="IPR003661">
    <property type="entry name" value="HisK_dim/P_dom"/>
</dbReference>
<evidence type="ECO:0000313" key="14">
    <source>
        <dbReference type="EMBL" id="RNL78961.1"/>
    </source>
</evidence>
<sequence length="451" mass="48040">MRLLERISASTRARVTGLATLFVLLVLSLGSVVLVLALSHSISNSLINSAQQDAQSIVAQLKTGVSPAEAATTGRNDVVVQLLDAHGTVIASDHSARLTVPLLTSPGVHKSQVVPGEHDKFTVVALRAADEQGVRLVIVGRSTEQRDETRAEAAGVLAVSVPLTVAALAWIIWFSVGRALRPVEVMRQQANKINAAHLPDRLALPEGDDEIPRLARTLNEMLDRIEDGQRLQRQFVSDASHELRSPLAVIRQAAEISQSHPERISTEELAADVLAESARLEGLVSALLTLARIENRTDAPHEQVDLDDLVFTEVSRQRDKAGSVTLDVSDVGAGRTIGNPVLLAQVIRNLLDNAVRHASGVVRIGLHQGGGTATLVVEDDGSGIAAADRARVFERFVRLDEARARDDGGSGLGLAIVASIVHEHGGSVRIEDAADGGARFEVRLPMAPGDD</sequence>
<organism evidence="14 15">
    <name type="scientific">Nocardioides marmorisolisilvae</name>
    <dbReference type="NCBI Taxonomy" id="1542737"/>
    <lineage>
        <taxon>Bacteria</taxon>
        <taxon>Bacillati</taxon>
        <taxon>Actinomycetota</taxon>
        <taxon>Actinomycetes</taxon>
        <taxon>Propionibacteriales</taxon>
        <taxon>Nocardioidaceae</taxon>
        <taxon>Nocardioides</taxon>
    </lineage>
</organism>
<dbReference type="SMART" id="SM00304">
    <property type="entry name" value="HAMP"/>
    <property type="match status" value="1"/>
</dbReference>
<keyword evidence="7 14" id="KW-0418">Kinase</keyword>
<dbReference type="InterPro" id="IPR036890">
    <property type="entry name" value="HATPase_C_sf"/>
</dbReference>
<keyword evidence="9" id="KW-0902">Two-component regulatory system</keyword>
<dbReference type="Gene3D" id="6.10.340.10">
    <property type="match status" value="1"/>
</dbReference>
<dbReference type="PROSITE" id="PS50885">
    <property type="entry name" value="HAMP"/>
    <property type="match status" value="1"/>
</dbReference>
<evidence type="ECO:0000256" key="11">
    <source>
        <dbReference type="SAM" id="Phobius"/>
    </source>
</evidence>
<reference evidence="14 15" key="1">
    <citation type="submission" date="2018-11" db="EMBL/GenBank/DDBJ databases">
        <authorList>
            <person name="Li F."/>
        </authorList>
    </citation>
    <scope>NUCLEOTIDE SEQUENCE [LARGE SCALE GENOMIC DNA]</scope>
    <source>
        <strain evidence="14 15">KIS18-7</strain>
    </source>
</reference>
<dbReference type="InterPro" id="IPR005467">
    <property type="entry name" value="His_kinase_dom"/>
</dbReference>
<feature type="transmembrane region" description="Helical" evidence="11">
    <location>
        <begin position="153"/>
        <end position="176"/>
    </location>
</feature>
<dbReference type="EC" id="2.7.13.3" evidence="3"/>
<feature type="domain" description="Histidine kinase" evidence="12">
    <location>
        <begin position="238"/>
        <end position="448"/>
    </location>
</feature>
<dbReference type="PROSITE" id="PS50109">
    <property type="entry name" value="HIS_KIN"/>
    <property type="match status" value="1"/>
</dbReference>
<dbReference type="InterPro" id="IPR004358">
    <property type="entry name" value="Sig_transdc_His_kin-like_C"/>
</dbReference>
<dbReference type="SMART" id="SM00387">
    <property type="entry name" value="HATPase_c"/>
    <property type="match status" value="1"/>
</dbReference>
<keyword evidence="6 11" id="KW-0812">Transmembrane</keyword>
<evidence type="ECO:0000313" key="15">
    <source>
        <dbReference type="Proteomes" id="UP000277094"/>
    </source>
</evidence>
<dbReference type="Pfam" id="PF00672">
    <property type="entry name" value="HAMP"/>
    <property type="match status" value="1"/>
</dbReference>
<keyword evidence="10 11" id="KW-0472">Membrane</keyword>
<keyword evidence="5" id="KW-0808">Transferase</keyword>
<feature type="domain" description="HAMP" evidence="13">
    <location>
        <begin position="177"/>
        <end position="230"/>
    </location>
</feature>
<evidence type="ECO:0000256" key="8">
    <source>
        <dbReference type="ARBA" id="ARBA00022989"/>
    </source>
</evidence>
<comment type="subcellular location">
    <subcellularLocation>
        <location evidence="2">Cell membrane</location>
    </subcellularLocation>
</comment>
<accession>A0A3N0DTW9</accession>
<dbReference type="RefSeq" id="WP_123233463.1">
    <property type="nucleotide sequence ID" value="NZ_RJSG01000002.1"/>
</dbReference>
<dbReference type="Gene3D" id="1.10.287.130">
    <property type="match status" value="1"/>
</dbReference>
<keyword evidence="8 11" id="KW-1133">Transmembrane helix</keyword>
<dbReference type="Pfam" id="PF02518">
    <property type="entry name" value="HATPase_c"/>
    <property type="match status" value="1"/>
</dbReference>
<gene>
    <name evidence="14" type="ORF">EFL95_07885</name>
</gene>
<evidence type="ECO:0000256" key="5">
    <source>
        <dbReference type="ARBA" id="ARBA00022679"/>
    </source>
</evidence>
<protein>
    <recommendedName>
        <fullName evidence="3">histidine kinase</fullName>
        <ecNumber evidence="3">2.7.13.3</ecNumber>
    </recommendedName>
</protein>